<dbReference type="Proteomes" id="UP000324222">
    <property type="component" value="Unassembled WGS sequence"/>
</dbReference>
<accession>A0A5B7EV14</accession>
<comment type="caution">
    <text evidence="1">The sequence shown here is derived from an EMBL/GenBank/DDBJ whole genome shotgun (WGS) entry which is preliminary data.</text>
</comment>
<reference evidence="1 2" key="1">
    <citation type="submission" date="2019-05" db="EMBL/GenBank/DDBJ databases">
        <title>Another draft genome of Portunus trituberculatus and its Hox gene families provides insights of decapod evolution.</title>
        <authorList>
            <person name="Jeong J.-H."/>
            <person name="Song I."/>
            <person name="Kim S."/>
            <person name="Choi T."/>
            <person name="Kim D."/>
            <person name="Ryu S."/>
            <person name="Kim W."/>
        </authorList>
    </citation>
    <scope>NUCLEOTIDE SEQUENCE [LARGE SCALE GENOMIC DNA]</scope>
    <source>
        <tissue evidence="1">Muscle</tissue>
    </source>
</reference>
<evidence type="ECO:0000313" key="2">
    <source>
        <dbReference type="Proteomes" id="UP000324222"/>
    </source>
</evidence>
<keyword evidence="2" id="KW-1185">Reference proteome</keyword>
<name>A0A5B7EV14_PORTR</name>
<protein>
    <submittedName>
        <fullName evidence="1">Uncharacterized protein</fullName>
    </submittedName>
</protein>
<gene>
    <name evidence="1" type="ORF">E2C01_030739</name>
</gene>
<sequence length="194" mass="21326">MRIEKVDGNRKGAVFRRLLLRSVSPFLRSLDLRVLVADIFQGPLSWKLPMPVISITPTAKSDPSSVQLQLAMEHVVQVSSSVTAPHCLYTDGLLKTDDAALGAVFLPHLPSPSGSQLPGIGISSSLQRRCLWYSAYCLFQRQSKNDTRGGETPFLYGVIKSPRRPQNCTNSSRQYVEPFCVNAGTIGRAFVAYA</sequence>
<organism evidence="1 2">
    <name type="scientific">Portunus trituberculatus</name>
    <name type="common">Swimming crab</name>
    <name type="synonym">Neptunus trituberculatus</name>
    <dbReference type="NCBI Taxonomy" id="210409"/>
    <lineage>
        <taxon>Eukaryota</taxon>
        <taxon>Metazoa</taxon>
        <taxon>Ecdysozoa</taxon>
        <taxon>Arthropoda</taxon>
        <taxon>Crustacea</taxon>
        <taxon>Multicrustacea</taxon>
        <taxon>Malacostraca</taxon>
        <taxon>Eumalacostraca</taxon>
        <taxon>Eucarida</taxon>
        <taxon>Decapoda</taxon>
        <taxon>Pleocyemata</taxon>
        <taxon>Brachyura</taxon>
        <taxon>Eubrachyura</taxon>
        <taxon>Portunoidea</taxon>
        <taxon>Portunidae</taxon>
        <taxon>Portuninae</taxon>
        <taxon>Portunus</taxon>
    </lineage>
</organism>
<proteinExistence type="predicted"/>
<dbReference type="EMBL" id="VSRR010003730">
    <property type="protein sequence ID" value="MPC37265.1"/>
    <property type="molecule type" value="Genomic_DNA"/>
</dbReference>
<dbReference type="AlphaFoldDB" id="A0A5B7EV14"/>
<evidence type="ECO:0000313" key="1">
    <source>
        <dbReference type="EMBL" id="MPC37265.1"/>
    </source>
</evidence>